<sequence length="236" mass="26498">MFKRLLRSAFMTAFIGWLIAAYMVLIKYSTRWEVQNFDRAQPVINGQKGLIALTWHSRFMMLNSAWKKQYALPYVLISRSRDGAIVAKTTQFLGLKTIRGSAQKIGSDKAKGGAQAGSAIIDAIRNDGCVVITPDGPRGPRQRLGEGPLRLAKLTGAPILPCIFSVSRRKQFNSWDKFVLPLPFGRGKIIWGSPVYIKQSDDFKGMDRIRQEIEDEMNTLLRQADIEMGHNPVDAQ</sequence>
<evidence type="ECO:0000259" key="2">
    <source>
        <dbReference type="Pfam" id="PF04028"/>
    </source>
</evidence>
<dbReference type="Pfam" id="PF04028">
    <property type="entry name" value="DUF374"/>
    <property type="match status" value="1"/>
</dbReference>
<evidence type="ECO:0000313" key="3">
    <source>
        <dbReference type="EMBL" id="RKQ69106.1"/>
    </source>
</evidence>
<dbReference type="CDD" id="cd07983">
    <property type="entry name" value="LPLAT_DUF374-like"/>
    <property type="match status" value="1"/>
</dbReference>
<keyword evidence="1" id="KW-0812">Transmembrane</keyword>
<dbReference type="AlphaFoldDB" id="A0A420WDP2"/>
<dbReference type="Proteomes" id="UP000282211">
    <property type="component" value="Unassembled WGS sequence"/>
</dbReference>
<dbReference type="OrthoDB" id="9810508at2"/>
<name>A0A420WDP2_9PROT</name>
<dbReference type="InParanoid" id="A0A420WDP2"/>
<reference evidence="3 4" key="1">
    <citation type="submission" date="2018-10" db="EMBL/GenBank/DDBJ databases">
        <title>Genomic Encyclopedia of Type Strains, Phase IV (KMG-IV): sequencing the most valuable type-strain genomes for metagenomic binning, comparative biology and taxonomic classification.</title>
        <authorList>
            <person name="Goeker M."/>
        </authorList>
    </citation>
    <scope>NUCLEOTIDE SEQUENCE [LARGE SCALE GENOMIC DNA]</scope>
    <source>
        <strain evidence="3 4">DSM 22008</strain>
    </source>
</reference>
<dbReference type="EMBL" id="RBII01000002">
    <property type="protein sequence ID" value="RKQ69106.1"/>
    <property type="molecule type" value="Genomic_DNA"/>
</dbReference>
<keyword evidence="1" id="KW-1133">Transmembrane helix</keyword>
<dbReference type="InterPro" id="IPR007172">
    <property type="entry name" value="DUF374"/>
</dbReference>
<keyword evidence="4" id="KW-1185">Reference proteome</keyword>
<gene>
    <name evidence="3" type="ORF">DES40_1887</name>
</gene>
<dbReference type="RefSeq" id="WP_121101210.1">
    <property type="nucleotide sequence ID" value="NZ_RBII01000002.1"/>
</dbReference>
<feature type="transmembrane region" description="Helical" evidence="1">
    <location>
        <begin position="6"/>
        <end position="25"/>
    </location>
</feature>
<proteinExistence type="predicted"/>
<protein>
    <recommendedName>
        <fullName evidence="2">DUF374 domain-containing protein</fullName>
    </recommendedName>
</protein>
<organism evidence="3 4">
    <name type="scientific">Litorimonas taeanensis</name>
    <dbReference type="NCBI Taxonomy" id="568099"/>
    <lineage>
        <taxon>Bacteria</taxon>
        <taxon>Pseudomonadati</taxon>
        <taxon>Pseudomonadota</taxon>
        <taxon>Alphaproteobacteria</taxon>
        <taxon>Maricaulales</taxon>
        <taxon>Robiginitomaculaceae</taxon>
    </lineage>
</organism>
<accession>A0A420WDP2</accession>
<feature type="domain" description="DUF374" evidence="2">
    <location>
        <begin position="74"/>
        <end position="141"/>
    </location>
</feature>
<evidence type="ECO:0000256" key="1">
    <source>
        <dbReference type="SAM" id="Phobius"/>
    </source>
</evidence>
<evidence type="ECO:0000313" key="4">
    <source>
        <dbReference type="Proteomes" id="UP000282211"/>
    </source>
</evidence>
<comment type="caution">
    <text evidence="3">The sequence shown here is derived from an EMBL/GenBank/DDBJ whole genome shotgun (WGS) entry which is preliminary data.</text>
</comment>
<keyword evidence="1" id="KW-0472">Membrane</keyword>